<evidence type="ECO:0000256" key="2">
    <source>
        <dbReference type="SAM" id="MobiDB-lite"/>
    </source>
</evidence>
<organism evidence="3 4">
    <name type="scientific">Brassica carinata</name>
    <name type="common">Ethiopian mustard</name>
    <name type="synonym">Abyssinian cabbage</name>
    <dbReference type="NCBI Taxonomy" id="52824"/>
    <lineage>
        <taxon>Eukaryota</taxon>
        <taxon>Viridiplantae</taxon>
        <taxon>Streptophyta</taxon>
        <taxon>Embryophyta</taxon>
        <taxon>Tracheophyta</taxon>
        <taxon>Spermatophyta</taxon>
        <taxon>Magnoliopsida</taxon>
        <taxon>eudicotyledons</taxon>
        <taxon>Gunneridae</taxon>
        <taxon>Pentapetalae</taxon>
        <taxon>rosids</taxon>
        <taxon>malvids</taxon>
        <taxon>Brassicales</taxon>
        <taxon>Brassicaceae</taxon>
        <taxon>Brassiceae</taxon>
        <taxon>Brassica</taxon>
    </lineage>
</organism>
<feature type="coiled-coil region" evidence="1">
    <location>
        <begin position="219"/>
        <end position="292"/>
    </location>
</feature>
<evidence type="ECO:0000313" key="4">
    <source>
        <dbReference type="Proteomes" id="UP000886595"/>
    </source>
</evidence>
<proteinExistence type="predicted"/>
<keyword evidence="4" id="KW-1185">Reference proteome</keyword>
<name>A0A8X8ATG3_BRACI</name>
<gene>
    <name evidence="3" type="ORF">Bca52824_023747</name>
</gene>
<dbReference type="AlphaFoldDB" id="A0A8X8ATG3"/>
<feature type="compositionally biased region" description="Acidic residues" evidence="2">
    <location>
        <begin position="89"/>
        <end position="98"/>
    </location>
</feature>
<feature type="compositionally biased region" description="Polar residues" evidence="2">
    <location>
        <begin position="456"/>
        <end position="468"/>
    </location>
</feature>
<evidence type="ECO:0000256" key="1">
    <source>
        <dbReference type="SAM" id="Coils"/>
    </source>
</evidence>
<feature type="compositionally biased region" description="Basic residues" evidence="2">
    <location>
        <begin position="104"/>
        <end position="113"/>
    </location>
</feature>
<feature type="compositionally biased region" description="Basic and acidic residues" evidence="2">
    <location>
        <begin position="301"/>
        <end position="310"/>
    </location>
</feature>
<evidence type="ECO:0000313" key="3">
    <source>
        <dbReference type="EMBL" id="KAG2312190.1"/>
    </source>
</evidence>
<feature type="compositionally biased region" description="Basic and acidic residues" evidence="2">
    <location>
        <begin position="154"/>
        <end position="166"/>
    </location>
</feature>
<dbReference type="Proteomes" id="UP000886595">
    <property type="component" value="Unassembled WGS sequence"/>
</dbReference>
<feature type="region of interest" description="Disordered" evidence="2">
    <location>
        <begin position="17"/>
        <end position="186"/>
    </location>
</feature>
<feature type="region of interest" description="Disordered" evidence="2">
    <location>
        <begin position="301"/>
        <end position="468"/>
    </location>
</feature>
<reference evidence="3 4" key="1">
    <citation type="submission" date="2020-02" db="EMBL/GenBank/DDBJ databases">
        <authorList>
            <person name="Ma Q."/>
            <person name="Huang Y."/>
            <person name="Song X."/>
            <person name="Pei D."/>
        </authorList>
    </citation>
    <scope>NUCLEOTIDE SEQUENCE [LARGE SCALE GENOMIC DNA]</scope>
    <source>
        <strain evidence="3">Sxm20200214</strain>
        <tissue evidence="3">Leaf</tissue>
    </source>
</reference>
<keyword evidence="1" id="KW-0175">Coiled coil</keyword>
<protein>
    <submittedName>
        <fullName evidence="3">Uncharacterized protein</fullName>
    </submittedName>
</protein>
<feature type="compositionally biased region" description="Basic and acidic residues" evidence="2">
    <location>
        <begin position="345"/>
        <end position="354"/>
    </location>
</feature>
<feature type="compositionally biased region" description="Acidic residues" evidence="2">
    <location>
        <begin position="395"/>
        <end position="409"/>
    </location>
</feature>
<feature type="compositionally biased region" description="Basic residues" evidence="2">
    <location>
        <begin position="54"/>
        <end position="70"/>
    </location>
</feature>
<feature type="compositionally biased region" description="Basic and acidic residues" evidence="2">
    <location>
        <begin position="71"/>
        <end position="81"/>
    </location>
</feature>
<feature type="compositionally biased region" description="Basic and acidic residues" evidence="2">
    <location>
        <begin position="114"/>
        <end position="132"/>
    </location>
</feature>
<comment type="caution">
    <text evidence="3">The sequence shown here is derived from an EMBL/GenBank/DDBJ whole genome shotgun (WGS) entry which is preliminary data.</text>
</comment>
<feature type="compositionally biased region" description="Basic and acidic residues" evidence="2">
    <location>
        <begin position="383"/>
        <end position="392"/>
    </location>
</feature>
<accession>A0A8X8ATG3</accession>
<dbReference type="EMBL" id="JAAMPC010000005">
    <property type="protein sequence ID" value="KAG2312190.1"/>
    <property type="molecule type" value="Genomic_DNA"/>
</dbReference>
<sequence length="532" mass="59542">MDGVLDLSALLQGRLQLLPKKKSTVGDPPGPTGSVDDKIYQEGAPKAVAEGVGAKHKPKKKGGKKGSKKTKANERATEEQRSVSFEGDAPADVDAPPDEDPKVSKKKKGKEKKRPREMDFAGDRDQENVGRDLEEDSPTETAFEGQRKKKTKKKSAETDVVEREDSSSAVPLERKRHRDMTGSDGSMNYLVERYDRTLKQTMVQLGAFEKLARLRLSAIERMKAEQKKAEDKDAEEREVFWVKFEELENKLKSDRAAKKELARKKARLEQANVALERERDELLEERDAAVEKLIRERKCLRDSRSQEVTRKRTPQGSFWDRSDNRPEETMVGNTSAPADPMDIPLEYRRDDRPEGTTVDNTPASAEQEDAPEKSVVEENAGMTREEGEKSACPEDLVEFSDTSSEEQEEEGRVEKMPSRPLSESNEAGNVLRDESSVPLSEGGTLTSTVDPPAPLTENTGDSFESSEGSCSIALSNDRTWILRRCFGHRMSEKKVPDTSFSNQSRFWSAIAFLAVRKRFEILLFGPVNASSA</sequence>